<dbReference type="InParanoid" id="A0A1B7ND60"/>
<reference evidence="2 3" key="1">
    <citation type="submission" date="2016-06" db="EMBL/GenBank/DDBJ databases">
        <title>Comparative genomics of the ectomycorrhizal sister species Rhizopogon vinicolor and Rhizopogon vesiculosus (Basidiomycota: Boletales) reveals a divergence of the mating type B locus.</title>
        <authorList>
            <consortium name="DOE Joint Genome Institute"/>
            <person name="Mujic A.B."/>
            <person name="Kuo A."/>
            <person name="Tritt A."/>
            <person name="Lipzen A."/>
            <person name="Chen C."/>
            <person name="Johnson J."/>
            <person name="Sharma A."/>
            <person name="Barry K."/>
            <person name="Grigoriev I.V."/>
            <person name="Spatafora J.W."/>
        </authorList>
    </citation>
    <scope>NUCLEOTIDE SEQUENCE [LARGE SCALE GENOMIC DNA]</scope>
    <source>
        <strain evidence="2 3">AM-OR11-026</strain>
    </source>
</reference>
<dbReference type="OrthoDB" id="3362336at2759"/>
<dbReference type="AlphaFoldDB" id="A0A1B7ND60"/>
<sequence length="515" mass="57229">MAFGRSLLGVHQTRTDYREAGVEHNIVYNVPAQAACVRITPGRGYFIEDSEGISRSRPSPVRPGNRSGGMFALKVGRRAGHHALRRRAYTTVDVVEGRKHIAPALTPSWSRRFQLDDPDEEDAIGPAQRTVLIRMTRLAAGMVDAFTVIRGVERKFGRIREYRFIRDGEVDSEYQMLCWASFTSEDSMNLIPESGINLSVTAPMQDPTIPDGGPGLEHLQGLFETLDGDSPSLLVNSTEGPSNKPRMIELNVQRAATDLRFHGETSPLNLTKAKKKAIGHSFYEWGGFCALKPLYTSSPFLSQSEEPPPTPDHKQMRITLNKWSQILDRPDPSFAQMEAAAKAEVHAEAQAEDPAAMEPESDSDLSVKLSKKSRRRTRREVDTWVPLATSQPANEVPSFLDNVPHKMSKNPQPSTPKVSRKERLLEQARSQARERVLEQAALRASEAKSVDLEKPNSETLRESVDALLQASKVDFQGDETQGSTSEDRPTGDKPVGENSVAPAKEKFWNLVGKWL</sequence>
<accession>A0A1B7ND60</accession>
<feature type="compositionally biased region" description="Basic and acidic residues" evidence="1">
    <location>
        <begin position="445"/>
        <end position="464"/>
    </location>
</feature>
<dbReference type="EMBL" id="KV448149">
    <property type="protein sequence ID" value="OAX42793.1"/>
    <property type="molecule type" value="Genomic_DNA"/>
</dbReference>
<organism evidence="2 3">
    <name type="scientific">Rhizopogon vinicolor AM-OR11-026</name>
    <dbReference type="NCBI Taxonomy" id="1314800"/>
    <lineage>
        <taxon>Eukaryota</taxon>
        <taxon>Fungi</taxon>
        <taxon>Dikarya</taxon>
        <taxon>Basidiomycota</taxon>
        <taxon>Agaricomycotina</taxon>
        <taxon>Agaricomycetes</taxon>
        <taxon>Agaricomycetidae</taxon>
        <taxon>Boletales</taxon>
        <taxon>Suillineae</taxon>
        <taxon>Rhizopogonaceae</taxon>
        <taxon>Rhizopogon</taxon>
    </lineage>
</organism>
<feature type="compositionally biased region" description="Basic and acidic residues" evidence="1">
    <location>
        <begin position="485"/>
        <end position="495"/>
    </location>
</feature>
<gene>
    <name evidence="2" type="ORF">K503DRAFT_779657</name>
</gene>
<evidence type="ECO:0000313" key="3">
    <source>
        <dbReference type="Proteomes" id="UP000092154"/>
    </source>
</evidence>
<feature type="region of interest" description="Disordered" evidence="1">
    <location>
        <begin position="443"/>
        <end position="502"/>
    </location>
</feature>
<name>A0A1B7ND60_9AGAM</name>
<proteinExistence type="predicted"/>
<feature type="compositionally biased region" description="Basic and acidic residues" evidence="1">
    <location>
        <begin position="419"/>
        <end position="431"/>
    </location>
</feature>
<feature type="region of interest" description="Disordered" evidence="1">
    <location>
        <begin position="337"/>
        <end position="431"/>
    </location>
</feature>
<evidence type="ECO:0000256" key="1">
    <source>
        <dbReference type="SAM" id="MobiDB-lite"/>
    </source>
</evidence>
<keyword evidence="3" id="KW-1185">Reference proteome</keyword>
<dbReference type="Proteomes" id="UP000092154">
    <property type="component" value="Unassembled WGS sequence"/>
</dbReference>
<evidence type="ECO:0000313" key="2">
    <source>
        <dbReference type="EMBL" id="OAX42793.1"/>
    </source>
</evidence>
<protein>
    <submittedName>
        <fullName evidence="2">Uncharacterized protein</fullName>
    </submittedName>
</protein>
<feature type="compositionally biased region" description="Basic residues" evidence="1">
    <location>
        <begin position="369"/>
        <end position="378"/>
    </location>
</feature>